<dbReference type="KEGG" id="rsi:Runsl_3265"/>
<protein>
    <submittedName>
        <fullName evidence="1">Uncharacterized protein</fullName>
    </submittedName>
</protein>
<dbReference type="EMBL" id="CP002859">
    <property type="protein sequence ID" value="AEI49640.1"/>
    <property type="molecule type" value="Genomic_DNA"/>
</dbReference>
<accession>A0A7U3ZLX5</accession>
<evidence type="ECO:0000313" key="1">
    <source>
        <dbReference type="EMBL" id="AEI49640.1"/>
    </source>
</evidence>
<evidence type="ECO:0000313" key="2">
    <source>
        <dbReference type="Proteomes" id="UP000000493"/>
    </source>
</evidence>
<organism evidence="1 2">
    <name type="scientific">Runella slithyformis (strain ATCC 29530 / DSM 19594 / LMG 11500 / NCIMB 11436 / LSU 4)</name>
    <dbReference type="NCBI Taxonomy" id="761193"/>
    <lineage>
        <taxon>Bacteria</taxon>
        <taxon>Pseudomonadati</taxon>
        <taxon>Bacteroidota</taxon>
        <taxon>Cytophagia</taxon>
        <taxon>Cytophagales</taxon>
        <taxon>Spirosomataceae</taxon>
        <taxon>Runella</taxon>
    </lineage>
</organism>
<dbReference type="AlphaFoldDB" id="A0A7U3ZLX5"/>
<name>A0A7U3ZLX5_RUNSL</name>
<reference evidence="2" key="1">
    <citation type="submission" date="2011-06" db="EMBL/GenBank/DDBJ databases">
        <title>The complete genome of chromosome of Runella slithyformis DSM 19594.</title>
        <authorList>
            <consortium name="US DOE Joint Genome Institute (JGI-PGF)"/>
            <person name="Lucas S."/>
            <person name="Han J."/>
            <person name="Lapidus A."/>
            <person name="Bruce D."/>
            <person name="Goodwin L."/>
            <person name="Pitluck S."/>
            <person name="Peters L."/>
            <person name="Kyrpides N."/>
            <person name="Mavromatis K."/>
            <person name="Ivanova N."/>
            <person name="Ovchinnikova G."/>
            <person name="Zhang X."/>
            <person name="Misra M."/>
            <person name="Detter J.C."/>
            <person name="Tapia R."/>
            <person name="Han C."/>
            <person name="Land M."/>
            <person name="Hauser L."/>
            <person name="Markowitz V."/>
            <person name="Cheng J.-F."/>
            <person name="Hugenholtz P."/>
            <person name="Woyke T."/>
            <person name="Wu D."/>
            <person name="Tindall B."/>
            <person name="Faehrich R."/>
            <person name="Brambilla E."/>
            <person name="Klenk H.-P."/>
            <person name="Eisen J.A."/>
        </authorList>
    </citation>
    <scope>NUCLEOTIDE SEQUENCE [LARGE SCALE GENOMIC DNA]</scope>
    <source>
        <strain evidence="2">ATCC 29530 / DSM 19594 / LMG 11500 / NCIMB 11436 / LSU 4</strain>
    </source>
</reference>
<reference evidence="1 2" key="2">
    <citation type="journal article" date="2012" name="Stand. Genomic Sci.">
        <title>Complete genome sequence of the aquatic bacterium Runella slithyformis type strain (LSU 4(T)).</title>
        <authorList>
            <person name="Copeland A."/>
            <person name="Zhang X."/>
            <person name="Misra M."/>
            <person name="Lapidus A."/>
            <person name="Nolan M."/>
            <person name="Lucas S."/>
            <person name="Deshpande S."/>
            <person name="Cheng J.F."/>
            <person name="Tapia R."/>
            <person name="Goodwin L.A."/>
            <person name="Pitluck S."/>
            <person name="Liolios K."/>
            <person name="Pagani I."/>
            <person name="Ivanova N."/>
            <person name="Mikhailova N."/>
            <person name="Pati A."/>
            <person name="Chen A."/>
            <person name="Palaniappan K."/>
            <person name="Land M."/>
            <person name="Hauser L."/>
            <person name="Pan C."/>
            <person name="Jeffries C.D."/>
            <person name="Detter J.C."/>
            <person name="Brambilla E.M."/>
            <person name="Rohde M."/>
            <person name="Djao O.D."/>
            <person name="Goker M."/>
            <person name="Sikorski J."/>
            <person name="Tindall B.J."/>
            <person name="Woyke T."/>
            <person name="Bristow J."/>
            <person name="Eisen J.A."/>
            <person name="Markowitz V."/>
            <person name="Hugenholtz P."/>
            <person name="Kyrpides N.C."/>
            <person name="Klenk H.P."/>
            <person name="Mavromatis K."/>
        </authorList>
    </citation>
    <scope>NUCLEOTIDE SEQUENCE [LARGE SCALE GENOMIC DNA]</scope>
    <source>
        <strain evidence="2">ATCC 29530 / DSM 19594 / LMG 11500 / NCIMB 11436 / LSU 4</strain>
    </source>
</reference>
<keyword evidence="2" id="KW-1185">Reference proteome</keyword>
<dbReference type="Proteomes" id="UP000000493">
    <property type="component" value="Chromosome"/>
</dbReference>
<gene>
    <name evidence="1" type="ordered locus">Runsl_3265</name>
</gene>
<sequence length="40" mass="4572">MSIMGIQLPNTKSVFLLLQVSVLLVIVEEWLNYSKHEEIG</sequence>
<proteinExistence type="predicted"/>